<evidence type="ECO:0000313" key="1">
    <source>
        <dbReference type="EMBL" id="QCD83765.1"/>
    </source>
</evidence>
<keyword evidence="2" id="KW-1185">Reference proteome</keyword>
<dbReference type="Proteomes" id="UP000501690">
    <property type="component" value="Linkage Group LG2"/>
</dbReference>
<dbReference type="EMBL" id="CP039346">
    <property type="protein sequence ID" value="QCD83765.1"/>
    <property type="molecule type" value="Genomic_DNA"/>
</dbReference>
<dbReference type="AlphaFoldDB" id="A0A4D6L5P0"/>
<gene>
    <name evidence="1" type="ORF">DEO72_LG2g4112</name>
</gene>
<accession>A0A4D6L5P0</accession>
<proteinExistence type="predicted"/>
<reference evidence="1 2" key="1">
    <citation type="submission" date="2019-04" db="EMBL/GenBank/DDBJ databases">
        <title>An improved genome assembly and genetic linkage map for asparagus bean, Vigna unguiculata ssp. sesquipedialis.</title>
        <authorList>
            <person name="Xia Q."/>
            <person name="Zhang R."/>
            <person name="Dong Y."/>
        </authorList>
    </citation>
    <scope>NUCLEOTIDE SEQUENCE [LARGE SCALE GENOMIC DNA]</scope>
    <source>
        <tissue evidence="1">Leaf</tissue>
    </source>
</reference>
<sequence>MARSVTMQVTPHFSASLLYVIGRECPFESKPTSSLLYVISRENPSELWFCPHKGFQDVMTIKHDQVIRTLLTLNISSPIENDIYSANGSISNYAGPSNTHITDTQYGSTHAPQRFEEYNVYKALSSTSPISNIDWGLNPPHHYSMSLAEKILPSYGFAPTKVFRT</sequence>
<name>A0A4D6L5P0_VIGUN</name>
<evidence type="ECO:0000313" key="2">
    <source>
        <dbReference type="Proteomes" id="UP000501690"/>
    </source>
</evidence>
<organism evidence="1 2">
    <name type="scientific">Vigna unguiculata</name>
    <name type="common">Cowpea</name>
    <dbReference type="NCBI Taxonomy" id="3917"/>
    <lineage>
        <taxon>Eukaryota</taxon>
        <taxon>Viridiplantae</taxon>
        <taxon>Streptophyta</taxon>
        <taxon>Embryophyta</taxon>
        <taxon>Tracheophyta</taxon>
        <taxon>Spermatophyta</taxon>
        <taxon>Magnoliopsida</taxon>
        <taxon>eudicotyledons</taxon>
        <taxon>Gunneridae</taxon>
        <taxon>Pentapetalae</taxon>
        <taxon>rosids</taxon>
        <taxon>fabids</taxon>
        <taxon>Fabales</taxon>
        <taxon>Fabaceae</taxon>
        <taxon>Papilionoideae</taxon>
        <taxon>50 kb inversion clade</taxon>
        <taxon>NPAAA clade</taxon>
        <taxon>indigoferoid/millettioid clade</taxon>
        <taxon>Phaseoleae</taxon>
        <taxon>Vigna</taxon>
    </lineage>
</organism>
<protein>
    <submittedName>
        <fullName evidence="1">Uncharacterized protein</fullName>
    </submittedName>
</protein>